<dbReference type="InterPro" id="IPR001192">
    <property type="entry name" value="PI-PLC_fam"/>
</dbReference>
<dbReference type="SUPFAM" id="SSF51695">
    <property type="entry name" value="PLC-like phosphodiesterases"/>
    <property type="match status" value="1"/>
</dbReference>
<keyword evidence="11" id="KW-1185">Reference proteome</keyword>
<name>A0AAX6MH66_9PEZI</name>
<dbReference type="Gene3D" id="3.20.20.190">
    <property type="entry name" value="Phosphatidylinositol (PI) phosphodiesterase"/>
    <property type="match status" value="2"/>
</dbReference>
<dbReference type="AlphaFoldDB" id="A0AAX6MH66"/>
<dbReference type="SMART" id="SM00148">
    <property type="entry name" value="PLCXc"/>
    <property type="match status" value="1"/>
</dbReference>
<evidence type="ECO:0000313" key="11">
    <source>
        <dbReference type="Proteomes" id="UP001369815"/>
    </source>
</evidence>
<feature type="region of interest" description="Disordered" evidence="8">
    <location>
        <begin position="184"/>
        <end position="205"/>
    </location>
</feature>
<dbReference type="CDD" id="cd08598">
    <property type="entry name" value="PI-PLC1c_yeast"/>
    <property type="match status" value="1"/>
</dbReference>
<evidence type="ECO:0000256" key="1">
    <source>
        <dbReference type="ARBA" id="ARBA00001195"/>
    </source>
</evidence>
<evidence type="ECO:0000259" key="9">
    <source>
        <dbReference type="PROSITE" id="PS50008"/>
    </source>
</evidence>
<evidence type="ECO:0000256" key="3">
    <source>
        <dbReference type="ARBA" id="ARBA00022963"/>
    </source>
</evidence>
<keyword evidence="2 7" id="KW-0378">Hydrolase</keyword>
<keyword evidence="5" id="KW-0807">Transducer</keyword>
<evidence type="ECO:0000256" key="7">
    <source>
        <dbReference type="RuleBase" id="RU361133"/>
    </source>
</evidence>
<comment type="function">
    <text evidence="6">The production of the second messenger molecules diacylglycerol (DAG) and inositol 1,4,5-trisphosphate (IP3) is mediated by activated phosphatidylinositol-specific phospholipase C enzymes.</text>
</comment>
<protein>
    <recommendedName>
        <fullName evidence="7">Phosphoinositide phospholipase C</fullName>
        <ecNumber evidence="7">3.1.4.11</ecNumber>
    </recommendedName>
</protein>
<feature type="compositionally biased region" description="Basic and acidic residues" evidence="8">
    <location>
        <begin position="193"/>
        <end position="205"/>
    </location>
</feature>
<comment type="caution">
    <text evidence="10">The sequence shown here is derived from an EMBL/GenBank/DDBJ whole genome shotgun (WGS) entry which is preliminary data.</text>
</comment>
<dbReference type="PROSITE" id="PS50008">
    <property type="entry name" value="PIPLC_Y_DOMAIN"/>
    <property type="match status" value="1"/>
</dbReference>
<keyword evidence="4 7" id="KW-0443">Lipid metabolism</keyword>
<dbReference type="Pfam" id="PF00388">
    <property type="entry name" value="PI-PLC-X"/>
    <property type="match status" value="1"/>
</dbReference>
<evidence type="ECO:0000256" key="6">
    <source>
        <dbReference type="ARBA" id="ARBA00059664"/>
    </source>
</evidence>
<dbReference type="Pfam" id="PF00387">
    <property type="entry name" value="PI-PLC-Y"/>
    <property type="match status" value="1"/>
</dbReference>
<comment type="catalytic activity">
    <reaction evidence="1 7">
        <text>a 1,2-diacyl-sn-glycero-3-phospho-(1D-myo-inositol-4,5-bisphosphate) + H2O = 1D-myo-inositol 1,4,5-trisphosphate + a 1,2-diacyl-sn-glycerol + H(+)</text>
        <dbReference type="Rhea" id="RHEA:33179"/>
        <dbReference type="ChEBI" id="CHEBI:15377"/>
        <dbReference type="ChEBI" id="CHEBI:15378"/>
        <dbReference type="ChEBI" id="CHEBI:17815"/>
        <dbReference type="ChEBI" id="CHEBI:58456"/>
        <dbReference type="ChEBI" id="CHEBI:203600"/>
        <dbReference type="EC" id="3.1.4.11"/>
    </reaction>
</comment>
<dbReference type="Proteomes" id="UP001369815">
    <property type="component" value="Unassembled WGS sequence"/>
</dbReference>
<evidence type="ECO:0000256" key="8">
    <source>
        <dbReference type="SAM" id="MobiDB-lite"/>
    </source>
</evidence>
<accession>A0AAX6MH66</accession>
<feature type="region of interest" description="Disordered" evidence="8">
    <location>
        <begin position="391"/>
        <end position="423"/>
    </location>
</feature>
<dbReference type="PANTHER" id="PTHR10336">
    <property type="entry name" value="PHOSPHOINOSITIDE-SPECIFIC PHOSPHOLIPASE C FAMILY PROTEIN"/>
    <property type="match status" value="1"/>
</dbReference>
<dbReference type="PROSITE" id="PS50007">
    <property type="entry name" value="PIPLC_X_DOMAIN"/>
    <property type="match status" value="1"/>
</dbReference>
<proteinExistence type="predicted"/>
<dbReference type="GO" id="GO:0048015">
    <property type="term" value="P:phosphatidylinositol-mediated signaling"/>
    <property type="evidence" value="ECO:0007669"/>
    <property type="project" value="TreeGrafter"/>
</dbReference>
<dbReference type="EC" id="3.1.4.11" evidence="7"/>
<reference evidence="10 11" key="1">
    <citation type="journal article" date="2024" name="Front Chem Biol">
        <title>Unveiling the potential of Daldinia eschscholtzii MFLUCC 19-0629 through bioactivity and bioinformatics studies for enhanced sustainable agriculture production.</title>
        <authorList>
            <person name="Brooks S."/>
            <person name="Weaver J.A."/>
            <person name="Klomchit A."/>
            <person name="Alharthi S.A."/>
            <person name="Onlamun T."/>
            <person name="Nurani R."/>
            <person name="Vong T.K."/>
            <person name="Alberti F."/>
            <person name="Greco C."/>
        </authorList>
    </citation>
    <scope>NUCLEOTIDE SEQUENCE [LARGE SCALE GENOMIC DNA]</scope>
    <source>
        <strain evidence="10">MFLUCC 19-0629</strain>
    </source>
</reference>
<evidence type="ECO:0000313" key="10">
    <source>
        <dbReference type="EMBL" id="KAK6952048.1"/>
    </source>
</evidence>
<dbReference type="SMART" id="SM00149">
    <property type="entry name" value="PLCYc"/>
    <property type="match status" value="1"/>
</dbReference>
<dbReference type="GO" id="GO:0051209">
    <property type="term" value="P:release of sequestered calcium ion into cytosol"/>
    <property type="evidence" value="ECO:0007669"/>
    <property type="project" value="TreeGrafter"/>
</dbReference>
<keyword evidence="3 7" id="KW-0442">Lipid degradation</keyword>
<sequence length="657" mass="74000">MRRRTSHATPTRAVTIRRRLTLNSELGTNSIKALKRAIALASFITPTAVHFQDGGKEIYLSAAIQRHLRKLYDSLRRGQPFLSRQAFADFLEIVQGNKAPVLTEERYRFEKFLEVWWLQFGLEAEKSVPFEQKDLSKPISNYFISSSHNTYLSGNQLSGRSTADAYRRVLRRGCRCVEIDVWNSDSQSSTPDNAREASSKPTSRFEHVRHLSGGSLHTAAAHFKDAVEETVEKARHRLGVEKVHSHSPRCSKTELTPPAFGREIGAALDPTSLTSEFDVERLSIRSRPSLPPDEPIVMHGYTLTTPVGFREVCKAIREVAFENNSLPIIVSLEVHADQEQQGVMVQIMKEEWAGLLVDKPHENCPNGRMPKLEELLNKILIKVKRASPSLDGTMSTLSPHNTLDDDASGSEDDRSSIHNGSKKPKVPICEALSSLAIYTHSEHFTNFESPAAKIPSHIFSINENKIFELISSKHSELFSHNRHFFMRAYPKGLRWDSSNLDPSHFWRKGVQMVAMNWQSWDEGMMLNEAMFSGEQGWVLKPPGYLSEDAAVPPEEAGPQSTLDLAITVLAGQHIPLPEGAPSTYSRSLRPVVRCELHVEKVEERFGSFIDGNGRVRECEYKQKTGVGKTDHPDFGYAKNELHFLGVKRVIEQLSFVR</sequence>
<feature type="domain" description="PI-PLC Y-box" evidence="9">
    <location>
        <begin position="432"/>
        <end position="545"/>
    </location>
</feature>
<dbReference type="InterPro" id="IPR017946">
    <property type="entry name" value="PLC-like_Pdiesterase_TIM-brl"/>
</dbReference>
<dbReference type="InterPro" id="IPR001711">
    <property type="entry name" value="PLipase_C_Pinositol-sp_Y"/>
</dbReference>
<dbReference type="FunFam" id="3.20.20.190:FF:000039">
    <property type="entry name" value="Phosphoinositide phospholipase C"/>
    <property type="match status" value="1"/>
</dbReference>
<evidence type="ECO:0000256" key="4">
    <source>
        <dbReference type="ARBA" id="ARBA00023098"/>
    </source>
</evidence>
<evidence type="ECO:0000256" key="2">
    <source>
        <dbReference type="ARBA" id="ARBA00022801"/>
    </source>
</evidence>
<evidence type="ECO:0000256" key="5">
    <source>
        <dbReference type="ARBA" id="ARBA00023224"/>
    </source>
</evidence>
<dbReference type="PANTHER" id="PTHR10336:SF82">
    <property type="entry name" value="PHOSPHOINOSITIDE PHOSPHOLIPASE C"/>
    <property type="match status" value="1"/>
</dbReference>
<dbReference type="GO" id="GO:0016042">
    <property type="term" value="P:lipid catabolic process"/>
    <property type="evidence" value="ECO:0007669"/>
    <property type="project" value="UniProtKB-KW"/>
</dbReference>
<dbReference type="InterPro" id="IPR000909">
    <property type="entry name" value="PLipase_C_PInositol-sp_X_dom"/>
</dbReference>
<dbReference type="EMBL" id="JBANMG010000006">
    <property type="protein sequence ID" value="KAK6952048.1"/>
    <property type="molecule type" value="Genomic_DNA"/>
</dbReference>
<dbReference type="PRINTS" id="PR00390">
    <property type="entry name" value="PHPHLIPASEC"/>
</dbReference>
<dbReference type="GO" id="GO:0004435">
    <property type="term" value="F:phosphatidylinositol-4,5-bisphosphate phospholipase C activity"/>
    <property type="evidence" value="ECO:0007669"/>
    <property type="project" value="UniProtKB-EC"/>
</dbReference>
<feature type="compositionally biased region" description="Polar residues" evidence="8">
    <location>
        <begin position="391"/>
        <end position="401"/>
    </location>
</feature>
<organism evidence="10 11">
    <name type="scientific">Daldinia eschscholtzii</name>
    <dbReference type="NCBI Taxonomy" id="292717"/>
    <lineage>
        <taxon>Eukaryota</taxon>
        <taxon>Fungi</taxon>
        <taxon>Dikarya</taxon>
        <taxon>Ascomycota</taxon>
        <taxon>Pezizomycotina</taxon>
        <taxon>Sordariomycetes</taxon>
        <taxon>Xylariomycetidae</taxon>
        <taxon>Xylariales</taxon>
        <taxon>Hypoxylaceae</taxon>
        <taxon>Daldinia</taxon>
    </lineage>
</organism>
<gene>
    <name evidence="10" type="ORF">Daesc_006576</name>
</gene>